<gene>
    <name evidence="6" type="ORF">PBRA_007350</name>
</gene>
<dbReference type="InterPro" id="IPR002775">
    <property type="entry name" value="DNA/RNA-bd_Alba-like"/>
</dbReference>
<dbReference type="AlphaFoldDB" id="A0A0G4IWM4"/>
<feature type="compositionally biased region" description="Basic residues" evidence="4">
    <location>
        <begin position="149"/>
        <end position="160"/>
    </location>
</feature>
<comment type="similarity">
    <text evidence="2">Belongs to the histone-like Alba family.</text>
</comment>
<evidence type="ECO:0000259" key="5">
    <source>
        <dbReference type="Pfam" id="PF01918"/>
    </source>
</evidence>
<organism evidence="6 7">
    <name type="scientific">Plasmodiophora brassicae</name>
    <name type="common">Clubroot disease agent</name>
    <dbReference type="NCBI Taxonomy" id="37360"/>
    <lineage>
        <taxon>Eukaryota</taxon>
        <taxon>Sar</taxon>
        <taxon>Rhizaria</taxon>
        <taxon>Endomyxa</taxon>
        <taxon>Phytomyxea</taxon>
        <taxon>Plasmodiophorida</taxon>
        <taxon>Plasmodiophoridae</taxon>
        <taxon>Plasmodiophora</taxon>
    </lineage>
</organism>
<dbReference type="Gene3D" id="3.30.110.20">
    <property type="entry name" value="Alba-like domain"/>
    <property type="match status" value="1"/>
</dbReference>
<dbReference type="Pfam" id="PF01918">
    <property type="entry name" value="Alba"/>
    <property type="match status" value="1"/>
</dbReference>
<reference evidence="6 7" key="1">
    <citation type="submission" date="2015-02" db="EMBL/GenBank/DDBJ databases">
        <authorList>
            <person name="Chooi Y.-H."/>
        </authorList>
    </citation>
    <scope>NUCLEOTIDE SEQUENCE [LARGE SCALE GENOMIC DNA]</scope>
    <source>
        <strain evidence="6">E3</strain>
    </source>
</reference>
<dbReference type="InterPro" id="IPR036882">
    <property type="entry name" value="Alba-like_dom_sf"/>
</dbReference>
<feature type="compositionally biased region" description="Basic residues" evidence="4">
    <location>
        <begin position="200"/>
        <end position="219"/>
    </location>
</feature>
<accession>A0A0G4IWM4</accession>
<sequence length="240" mass="25859">MATTTSTLDKYQRVPATMAPASPDEIRVTTKGVMKSYLTAVIGRLASGEDASEHVTLQGMGNAISKVVSIAEIVKRRIPAVHQLTSISSTEVVDTYEPLEEGLETVVIKRQVPSIAITLTMQTPSDDAIRNCGYQPGMPGAPAVIDHPPRRKQRPKKPKKAPQPDRTEQDEPAQQQDAPQQQQQPEQNEQVAGDAEPKPVTRKNNNRRGGGGRRGRRPAKASTVPPPASEPGVDSAQPAT</sequence>
<evidence type="ECO:0000256" key="1">
    <source>
        <dbReference type="ARBA" id="ARBA00004123"/>
    </source>
</evidence>
<dbReference type="GO" id="GO:0003723">
    <property type="term" value="F:RNA binding"/>
    <property type="evidence" value="ECO:0007669"/>
    <property type="project" value="TreeGrafter"/>
</dbReference>
<evidence type="ECO:0000256" key="3">
    <source>
        <dbReference type="ARBA" id="ARBA00023242"/>
    </source>
</evidence>
<protein>
    <recommendedName>
        <fullName evidence="5">DNA/RNA-binding protein Alba-like domain-containing protein</fullName>
    </recommendedName>
</protein>
<dbReference type="Proteomes" id="UP000039324">
    <property type="component" value="Unassembled WGS sequence"/>
</dbReference>
<feature type="compositionally biased region" description="Low complexity" evidence="4">
    <location>
        <begin position="172"/>
        <end position="190"/>
    </location>
</feature>
<keyword evidence="3" id="KW-0539">Nucleus</keyword>
<evidence type="ECO:0000256" key="4">
    <source>
        <dbReference type="SAM" id="MobiDB-lite"/>
    </source>
</evidence>
<evidence type="ECO:0000313" key="6">
    <source>
        <dbReference type="EMBL" id="CEO99617.1"/>
    </source>
</evidence>
<feature type="domain" description="DNA/RNA-binding protein Alba-like" evidence="5">
    <location>
        <begin position="25"/>
        <end position="90"/>
    </location>
</feature>
<feature type="region of interest" description="Disordered" evidence="4">
    <location>
        <begin position="126"/>
        <end position="240"/>
    </location>
</feature>
<dbReference type="PANTHER" id="PTHR13516:SF4">
    <property type="entry name" value="FI09323P"/>
    <property type="match status" value="1"/>
</dbReference>
<dbReference type="STRING" id="37360.A0A0G4IWM4"/>
<dbReference type="PANTHER" id="PTHR13516">
    <property type="entry name" value="RIBONUCLEASE P SUBUNIT P25"/>
    <property type="match status" value="1"/>
</dbReference>
<dbReference type="EMBL" id="CDSF01000092">
    <property type="protein sequence ID" value="CEO99617.1"/>
    <property type="molecule type" value="Genomic_DNA"/>
</dbReference>
<dbReference type="OMA" id="WLFQGTR"/>
<comment type="subcellular location">
    <subcellularLocation>
        <location evidence="1">Nucleus</location>
    </subcellularLocation>
</comment>
<evidence type="ECO:0000313" key="7">
    <source>
        <dbReference type="Proteomes" id="UP000039324"/>
    </source>
</evidence>
<dbReference type="InterPro" id="IPR051958">
    <property type="entry name" value="Alba-like_NAB"/>
</dbReference>
<evidence type="ECO:0000256" key="2">
    <source>
        <dbReference type="ARBA" id="ARBA00008018"/>
    </source>
</evidence>
<dbReference type="OrthoDB" id="424402at2759"/>
<keyword evidence="7" id="KW-1185">Reference proteome</keyword>
<name>A0A0G4IWM4_PLABS</name>
<dbReference type="GO" id="GO:0005634">
    <property type="term" value="C:nucleus"/>
    <property type="evidence" value="ECO:0007669"/>
    <property type="project" value="UniProtKB-SubCell"/>
</dbReference>
<dbReference type="SUPFAM" id="SSF82704">
    <property type="entry name" value="AlbA-like"/>
    <property type="match status" value="1"/>
</dbReference>
<proteinExistence type="inferred from homology"/>